<dbReference type="InterPro" id="IPR036919">
    <property type="entry name" value="Ribo_uL30_ferredoxin-like_sf"/>
</dbReference>
<evidence type="ECO:0000256" key="3">
    <source>
        <dbReference type="ARBA" id="ARBA00022980"/>
    </source>
</evidence>
<keyword evidence="4 5" id="KW-0687">Ribonucleoprotein</keyword>
<dbReference type="Proteomes" id="UP000236434">
    <property type="component" value="Unassembled WGS sequence"/>
</dbReference>
<dbReference type="InterPro" id="IPR016082">
    <property type="entry name" value="Ribosomal_uL30_ferredoxin-like"/>
</dbReference>
<name>A0A2K1P487_9BACT</name>
<dbReference type="SUPFAM" id="SSF55129">
    <property type="entry name" value="Ribosomal protein L30p/L7e"/>
    <property type="match status" value="1"/>
</dbReference>
<dbReference type="AlphaFoldDB" id="A0A2K1P487"/>
<dbReference type="GO" id="GO:0003735">
    <property type="term" value="F:structural constituent of ribosome"/>
    <property type="evidence" value="ECO:0007669"/>
    <property type="project" value="InterPro"/>
</dbReference>
<organism evidence="7 8">
    <name type="scientific">Petrotoga olearia DSM 13574</name>
    <dbReference type="NCBI Taxonomy" id="1122955"/>
    <lineage>
        <taxon>Bacteria</taxon>
        <taxon>Thermotogati</taxon>
        <taxon>Thermotogota</taxon>
        <taxon>Thermotogae</taxon>
        <taxon>Petrotogales</taxon>
        <taxon>Petrotogaceae</taxon>
        <taxon>Petrotoga</taxon>
    </lineage>
</organism>
<comment type="subunit">
    <text evidence="2 5">Part of the 50S ribosomal subunit.</text>
</comment>
<dbReference type="HAMAP" id="MF_01371_B">
    <property type="entry name" value="Ribosomal_uL30_B"/>
    <property type="match status" value="1"/>
</dbReference>
<evidence type="ECO:0000256" key="2">
    <source>
        <dbReference type="ARBA" id="ARBA00011838"/>
    </source>
</evidence>
<dbReference type="OrthoDB" id="9812790at2"/>
<comment type="caution">
    <text evidence="7">The sequence shown here is derived from an EMBL/GenBank/DDBJ whole genome shotgun (WGS) entry which is preliminary data.</text>
</comment>
<accession>A0A2K1P487</accession>
<evidence type="ECO:0000256" key="4">
    <source>
        <dbReference type="ARBA" id="ARBA00023274"/>
    </source>
</evidence>
<dbReference type="InterPro" id="IPR005996">
    <property type="entry name" value="Ribosomal_uL30_bac-type"/>
</dbReference>
<dbReference type="NCBIfam" id="TIGR01308">
    <property type="entry name" value="rpmD_bact"/>
    <property type="match status" value="1"/>
</dbReference>
<evidence type="ECO:0000259" key="6">
    <source>
        <dbReference type="Pfam" id="PF00327"/>
    </source>
</evidence>
<feature type="domain" description="Large ribosomal subunit protein uL30-like ferredoxin-like fold" evidence="6">
    <location>
        <begin position="4"/>
        <end position="54"/>
    </location>
</feature>
<dbReference type="GO" id="GO:0006412">
    <property type="term" value="P:translation"/>
    <property type="evidence" value="ECO:0007669"/>
    <property type="project" value="UniProtKB-UniRule"/>
</dbReference>
<dbReference type="GO" id="GO:0015934">
    <property type="term" value="C:large ribosomal subunit"/>
    <property type="evidence" value="ECO:0007669"/>
    <property type="project" value="InterPro"/>
</dbReference>
<comment type="similarity">
    <text evidence="1 5">Belongs to the universal ribosomal protein uL30 family.</text>
</comment>
<dbReference type="Pfam" id="PF00327">
    <property type="entry name" value="Ribosomal_L30"/>
    <property type="match status" value="1"/>
</dbReference>
<evidence type="ECO:0000313" key="8">
    <source>
        <dbReference type="Proteomes" id="UP000236434"/>
    </source>
</evidence>
<evidence type="ECO:0000313" key="7">
    <source>
        <dbReference type="EMBL" id="PNR97600.1"/>
    </source>
</evidence>
<dbReference type="PIRSF" id="PIRSF002211">
    <property type="entry name" value="Ribosomal_L30_bac-type"/>
    <property type="match status" value="1"/>
</dbReference>
<dbReference type="RefSeq" id="WP_103066425.1">
    <property type="nucleotide sequence ID" value="NZ_AZRL01000004.1"/>
</dbReference>
<keyword evidence="3 5" id="KW-0689">Ribosomal protein</keyword>
<protein>
    <recommendedName>
        <fullName evidence="5">Large ribosomal subunit protein uL30</fullName>
    </recommendedName>
</protein>
<dbReference type="Gene3D" id="3.30.1390.20">
    <property type="entry name" value="Ribosomal protein L30, ferredoxin-like fold domain"/>
    <property type="match status" value="1"/>
</dbReference>
<proteinExistence type="inferred from homology"/>
<evidence type="ECO:0000256" key="5">
    <source>
        <dbReference type="HAMAP-Rule" id="MF_01371"/>
    </source>
</evidence>
<dbReference type="EMBL" id="AZRL01000004">
    <property type="protein sequence ID" value="PNR97600.1"/>
    <property type="molecule type" value="Genomic_DNA"/>
</dbReference>
<gene>
    <name evidence="5" type="primary">rpmD</name>
    <name evidence="7" type="ORF">X929_02280</name>
</gene>
<dbReference type="CDD" id="cd01658">
    <property type="entry name" value="Ribosomal_L30"/>
    <property type="match status" value="1"/>
</dbReference>
<evidence type="ECO:0000256" key="1">
    <source>
        <dbReference type="ARBA" id="ARBA00007594"/>
    </source>
</evidence>
<reference evidence="7 8" key="1">
    <citation type="submission" date="2013-12" db="EMBL/GenBank/DDBJ databases">
        <title>Comparative genomics of Petrotoga isolates.</title>
        <authorList>
            <person name="Nesbo C.L."/>
            <person name="Charchuk R."/>
            <person name="Chow K."/>
        </authorList>
    </citation>
    <scope>NUCLEOTIDE SEQUENCE [LARGE SCALE GENOMIC DNA]</scope>
    <source>
        <strain evidence="7 8">DSM 13574</strain>
    </source>
</reference>
<sequence>MSSLKIKLVRGRAGKNKRQLATLDALDLTRKDKVVIKPDNPQIRGMIRTVHHLVEWEEIDS</sequence>